<feature type="compositionally biased region" description="Low complexity" evidence="1">
    <location>
        <begin position="95"/>
        <end position="105"/>
    </location>
</feature>
<reference evidence="3" key="1">
    <citation type="journal article" date="2013" name="Nature">
        <title>Draft genome of the wheat A-genome progenitor Triticum urartu.</title>
        <authorList>
            <person name="Ling H.Q."/>
            <person name="Zhao S."/>
            <person name="Liu D."/>
            <person name="Wang J."/>
            <person name="Sun H."/>
            <person name="Zhang C."/>
            <person name="Fan H."/>
            <person name="Li D."/>
            <person name="Dong L."/>
            <person name="Tao Y."/>
            <person name="Gao C."/>
            <person name="Wu H."/>
            <person name="Li Y."/>
            <person name="Cui Y."/>
            <person name="Guo X."/>
            <person name="Zheng S."/>
            <person name="Wang B."/>
            <person name="Yu K."/>
            <person name="Liang Q."/>
            <person name="Yang W."/>
            <person name="Lou X."/>
            <person name="Chen J."/>
            <person name="Feng M."/>
            <person name="Jian J."/>
            <person name="Zhang X."/>
            <person name="Luo G."/>
            <person name="Jiang Y."/>
            <person name="Liu J."/>
            <person name="Wang Z."/>
            <person name="Sha Y."/>
            <person name="Zhang B."/>
            <person name="Wu H."/>
            <person name="Tang D."/>
            <person name="Shen Q."/>
            <person name="Xue P."/>
            <person name="Zou S."/>
            <person name="Wang X."/>
            <person name="Liu X."/>
            <person name="Wang F."/>
            <person name="Yang Y."/>
            <person name="An X."/>
            <person name="Dong Z."/>
            <person name="Zhang K."/>
            <person name="Zhang X."/>
            <person name="Luo M.C."/>
            <person name="Dvorak J."/>
            <person name="Tong Y."/>
            <person name="Wang J."/>
            <person name="Yang H."/>
            <person name="Li Z."/>
            <person name="Wang D."/>
            <person name="Zhang A."/>
            <person name="Wang J."/>
        </authorList>
    </citation>
    <scope>NUCLEOTIDE SEQUENCE</scope>
    <source>
        <strain evidence="3">cv. G1812</strain>
    </source>
</reference>
<feature type="region of interest" description="Disordered" evidence="1">
    <location>
        <begin position="1"/>
        <end position="41"/>
    </location>
</feature>
<dbReference type="Gramene" id="TuG1812U0000092400.01.T01">
    <property type="protein sequence ID" value="TuG1812U0000092400.01.T01"/>
    <property type="gene ID" value="TuG1812U0000092400.01"/>
</dbReference>
<accession>A0A8R7TG59</accession>
<sequence>PHPSPQQRPQRSRVAGGRSARHGSGHGGRHDANQSEVGAAAGRDLENQWCSLSKSPSAGPSTSLLLISWRALWSGCFGVSVGKRRGSVMRRSPGRTTTLATASRSSCRRSPRPPGARKPSSCSAPSARIQLMI</sequence>
<feature type="compositionally biased region" description="Low complexity" evidence="1">
    <location>
        <begin position="7"/>
        <end position="18"/>
    </location>
</feature>
<name>A0A8R7TG59_TRIUA</name>
<dbReference type="AlphaFoldDB" id="A0A8R7TG59"/>
<proteinExistence type="predicted"/>
<evidence type="ECO:0000313" key="3">
    <source>
        <dbReference type="Proteomes" id="UP000015106"/>
    </source>
</evidence>
<evidence type="ECO:0000313" key="2">
    <source>
        <dbReference type="EnsemblPlants" id="TuG1812G0200002325.01.T01"/>
    </source>
</evidence>
<protein>
    <submittedName>
        <fullName evidence="2">Uncharacterized protein</fullName>
    </submittedName>
</protein>
<organism evidence="2 3">
    <name type="scientific">Triticum urartu</name>
    <name type="common">Red wild einkorn</name>
    <name type="synonym">Crithodium urartu</name>
    <dbReference type="NCBI Taxonomy" id="4572"/>
    <lineage>
        <taxon>Eukaryota</taxon>
        <taxon>Viridiplantae</taxon>
        <taxon>Streptophyta</taxon>
        <taxon>Embryophyta</taxon>
        <taxon>Tracheophyta</taxon>
        <taxon>Spermatophyta</taxon>
        <taxon>Magnoliopsida</taxon>
        <taxon>Liliopsida</taxon>
        <taxon>Poales</taxon>
        <taxon>Poaceae</taxon>
        <taxon>BOP clade</taxon>
        <taxon>Pooideae</taxon>
        <taxon>Triticodae</taxon>
        <taxon>Triticeae</taxon>
        <taxon>Triticinae</taxon>
        <taxon>Triticum</taxon>
    </lineage>
</organism>
<dbReference type="EnsemblPlants" id="TuG1812G0200002325.01.T01">
    <property type="protein sequence ID" value="TuG1812G0200002325.01.T01"/>
    <property type="gene ID" value="TuG1812G0200002325.01"/>
</dbReference>
<reference evidence="2" key="2">
    <citation type="submission" date="2018-03" db="EMBL/GenBank/DDBJ databases">
        <title>The Triticum urartu genome reveals the dynamic nature of wheat genome evolution.</title>
        <authorList>
            <person name="Ling H."/>
            <person name="Ma B."/>
            <person name="Shi X."/>
            <person name="Liu H."/>
            <person name="Dong L."/>
            <person name="Sun H."/>
            <person name="Cao Y."/>
            <person name="Gao Q."/>
            <person name="Zheng S."/>
            <person name="Li Y."/>
            <person name="Yu Y."/>
            <person name="Du H."/>
            <person name="Qi M."/>
            <person name="Li Y."/>
            <person name="Yu H."/>
            <person name="Cui Y."/>
            <person name="Wang N."/>
            <person name="Chen C."/>
            <person name="Wu H."/>
            <person name="Zhao Y."/>
            <person name="Zhang J."/>
            <person name="Li Y."/>
            <person name="Zhou W."/>
            <person name="Zhang B."/>
            <person name="Hu W."/>
            <person name="Eijk M."/>
            <person name="Tang J."/>
            <person name="Witsenboer H."/>
            <person name="Zhao S."/>
            <person name="Li Z."/>
            <person name="Zhang A."/>
            <person name="Wang D."/>
            <person name="Liang C."/>
        </authorList>
    </citation>
    <scope>NUCLEOTIDE SEQUENCE [LARGE SCALE GENOMIC DNA]</scope>
    <source>
        <strain evidence="2">cv. G1812</strain>
    </source>
</reference>
<keyword evidence="3" id="KW-1185">Reference proteome</keyword>
<feature type="region of interest" description="Disordered" evidence="1">
    <location>
        <begin position="84"/>
        <end position="126"/>
    </location>
</feature>
<evidence type="ECO:0000256" key="1">
    <source>
        <dbReference type="SAM" id="MobiDB-lite"/>
    </source>
</evidence>
<dbReference type="Gramene" id="TuG1812G0200002325.01.T01">
    <property type="protein sequence ID" value="TuG1812G0200002325.01.T01"/>
    <property type="gene ID" value="TuG1812G0200002325.01"/>
</dbReference>
<dbReference type="EnsemblPlants" id="TuG1812U0000092400.01.T01">
    <property type="protein sequence ID" value="TuG1812U0000092400.01.T01"/>
    <property type="gene ID" value="TuG1812U0000092400.01"/>
</dbReference>
<reference evidence="2" key="3">
    <citation type="submission" date="2022-06" db="UniProtKB">
        <authorList>
            <consortium name="EnsemblPlants"/>
        </authorList>
    </citation>
    <scope>IDENTIFICATION</scope>
</reference>
<dbReference type="Proteomes" id="UP000015106">
    <property type="component" value="Chromosome 2"/>
</dbReference>